<evidence type="ECO:0000256" key="14">
    <source>
        <dbReference type="ARBA" id="ARBA00047709"/>
    </source>
</evidence>
<comment type="catalytic activity">
    <reaction evidence="15">
        <text>N-acetyl-beta-D-glucosaminyl-(1-&gt;4)-[hyaluronan](n) + UDP-alpha-D-glucuronate = [hyaluronan](n+1) + UDP + H(+)</text>
        <dbReference type="Rhea" id="RHEA:12528"/>
        <dbReference type="Rhea" id="RHEA-COMP:12585"/>
        <dbReference type="Rhea" id="RHEA-COMP:12587"/>
        <dbReference type="ChEBI" id="CHEBI:15378"/>
        <dbReference type="ChEBI" id="CHEBI:58052"/>
        <dbReference type="ChEBI" id="CHEBI:58223"/>
        <dbReference type="ChEBI" id="CHEBI:132153"/>
        <dbReference type="ChEBI" id="CHEBI:132154"/>
        <dbReference type="EC" id="2.4.1.212"/>
    </reaction>
</comment>
<dbReference type="Pfam" id="PF07238">
    <property type="entry name" value="PilZ"/>
    <property type="match status" value="1"/>
</dbReference>
<dbReference type="CDD" id="cd06423">
    <property type="entry name" value="CESA_like"/>
    <property type="match status" value="1"/>
</dbReference>
<evidence type="ECO:0000256" key="5">
    <source>
        <dbReference type="ARBA" id="ARBA00022475"/>
    </source>
</evidence>
<feature type="transmembrane region" description="Helical" evidence="17">
    <location>
        <begin position="162"/>
        <end position="183"/>
    </location>
</feature>
<comment type="catalytic activity">
    <reaction evidence="14">
        <text>[hyaluronan](n) + UDP-N-acetyl-alpha-D-glucosamine = N-acetyl-beta-D-glucosaminyl-(1-&gt;4)-[hyaluronan](n) + UDP + H(+)</text>
        <dbReference type="Rhea" id="RHEA:20465"/>
        <dbReference type="Rhea" id="RHEA-COMP:12583"/>
        <dbReference type="Rhea" id="RHEA-COMP:12585"/>
        <dbReference type="ChEBI" id="CHEBI:15378"/>
        <dbReference type="ChEBI" id="CHEBI:57705"/>
        <dbReference type="ChEBI" id="CHEBI:58223"/>
        <dbReference type="ChEBI" id="CHEBI:132153"/>
        <dbReference type="ChEBI" id="CHEBI:132154"/>
        <dbReference type="EC" id="2.4.1.212"/>
    </reaction>
</comment>
<dbReference type="GO" id="GO:0005886">
    <property type="term" value="C:plasma membrane"/>
    <property type="evidence" value="ECO:0007669"/>
    <property type="project" value="UniProtKB-SubCell"/>
</dbReference>
<dbReference type="InterPro" id="IPR029044">
    <property type="entry name" value="Nucleotide-diphossugar_trans"/>
</dbReference>
<dbReference type="GO" id="GO:0050501">
    <property type="term" value="F:hyaluronan synthase activity"/>
    <property type="evidence" value="ECO:0007669"/>
    <property type="project" value="UniProtKB-EC"/>
</dbReference>
<dbReference type="EMBL" id="QJJR01000003">
    <property type="protein sequence ID" value="PXW92085.1"/>
    <property type="molecule type" value="Genomic_DNA"/>
</dbReference>
<feature type="domain" description="Glycosyltransferase 2-like" evidence="18">
    <location>
        <begin position="230"/>
        <end position="408"/>
    </location>
</feature>
<dbReference type="OrthoDB" id="9766971at2"/>
<comment type="caution">
    <text evidence="20">The sequence shown here is derived from an EMBL/GenBank/DDBJ whole genome shotgun (WGS) entry which is preliminary data.</text>
</comment>
<comment type="similarity">
    <text evidence="3">Belongs to the NodC/HAS family.</text>
</comment>
<keyword evidence="8" id="KW-0972">Capsule biogenesis/degradation</keyword>
<feature type="transmembrane region" description="Helical" evidence="17">
    <location>
        <begin position="550"/>
        <end position="574"/>
    </location>
</feature>
<keyword evidence="5" id="KW-1003">Cell membrane</keyword>
<dbReference type="InterPro" id="IPR009875">
    <property type="entry name" value="PilZ_domain"/>
</dbReference>
<evidence type="ECO:0000256" key="4">
    <source>
        <dbReference type="ARBA" id="ARBA00012207"/>
    </source>
</evidence>
<feature type="transmembrane region" description="Helical" evidence="17">
    <location>
        <begin position="488"/>
        <end position="512"/>
    </location>
</feature>
<protein>
    <recommendedName>
        <fullName evidence="11">Hyaluronan synthase</fullName>
        <ecNumber evidence="4">2.4.1.212</ecNumber>
    </recommendedName>
    <alternativeName>
        <fullName evidence="13">Hyaluronate synthase</fullName>
    </alternativeName>
    <alternativeName>
        <fullName evidence="12">Hyaluronic acid synthase</fullName>
    </alternativeName>
</protein>
<evidence type="ECO:0000256" key="17">
    <source>
        <dbReference type="SAM" id="Phobius"/>
    </source>
</evidence>
<evidence type="ECO:0000259" key="18">
    <source>
        <dbReference type="Pfam" id="PF00535"/>
    </source>
</evidence>
<organism evidence="20 21">
    <name type="scientific">Streptohalobacillus salinus</name>
    <dbReference type="NCBI Taxonomy" id="621096"/>
    <lineage>
        <taxon>Bacteria</taxon>
        <taxon>Bacillati</taxon>
        <taxon>Bacillota</taxon>
        <taxon>Bacilli</taxon>
        <taxon>Bacillales</taxon>
        <taxon>Bacillaceae</taxon>
        <taxon>Streptohalobacillus</taxon>
    </lineage>
</organism>
<evidence type="ECO:0000256" key="16">
    <source>
        <dbReference type="SAM" id="MobiDB-lite"/>
    </source>
</evidence>
<feature type="compositionally biased region" description="Basic residues" evidence="16">
    <location>
        <begin position="594"/>
        <end position="608"/>
    </location>
</feature>
<dbReference type="EC" id="2.4.1.212" evidence="4"/>
<keyword evidence="7" id="KW-0808">Transferase</keyword>
<sequence>MSKREKFTLLRPERRMLSHVPDPEGIRHHLDRRGEDAGHQHADTNVKYKDVLHGRRYITGFPVALKRRKQTYHLRCVDISNTGMLVEERAERPLKLEEAARVEVKAKIPSGAMPEGYESSIHLKANVVRRFDKTIDGEAYTYVALQFEQPIDHYLNKKKWQLSIFSASLFLLFISFVIVLMRAESIIYFRFNKALYFYSIVAASFLLSRYVFGMLYRPYKLDMTYHPGVSIVIPAFNEEAWIERTIHSCLDQMYPLEQLEVIVVDDASTDQTEQKVRHALEKLNLLGERFNIHERLTYHRFSENRGKREALVTGTALSKHDLVVFVDSDSFLEPNAIANLVQPFKDPKMGGVAGRTDVENKYTNALTKLQTVRYYVAFRIMKAAESTFDAVTCLSGPLSCYRKALIERYQDDWLNQTFLGQKATFGDDRSMTNFILKHHRTSYQDQAVCSTVVPSSYRGFLKQQMRWKRSWLRESLRGLTFMWKKEPFMFLFFFIGLVVPILAPVIVLYNMVYVPLTYHVFPTTFLVGLTLMALMLSFAHLLFKRSNMWGFGLLFVIFYEFVLLWQMPVAWVTFWKSTWGTRETPEDIRAKEKANKRKVNRRLKRKLKADKASHGVK</sequence>
<evidence type="ECO:0000256" key="6">
    <source>
        <dbReference type="ARBA" id="ARBA00022676"/>
    </source>
</evidence>
<accession>A0A2V3WBZ3</accession>
<evidence type="ECO:0000256" key="11">
    <source>
        <dbReference type="ARBA" id="ARBA00040508"/>
    </source>
</evidence>
<dbReference type="InterPro" id="IPR001173">
    <property type="entry name" value="Glyco_trans_2-like"/>
</dbReference>
<feature type="transmembrane region" description="Helical" evidence="17">
    <location>
        <begin position="524"/>
        <end position="543"/>
    </location>
</feature>
<evidence type="ECO:0000256" key="15">
    <source>
        <dbReference type="ARBA" id="ARBA00048168"/>
    </source>
</evidence>
<reference evidence="20 21" key="1">
    <citation type="submission" date="2018-05" db="EMBL/GenBank/DDBJ databases">
        <title>Genomic Encyclopedia of Type Strains, Phase IV (KMG-IV): sequencing the most valuable type-strain genomes for metagenomic binning, comparative biology and taxonomic classification.</title>
        <authorList>
            <person name="Goeker M."/>
        </authorList>
    </citation>
    <scope>NUCLEOTIDE SEQUENCE [LARGE SCALE GENOMIC DNA]</scope>
    <source>
        <strain evidence="20 21">DSM 22440</strain>
    </source>
</reference>
<dbReference type="PANTHER" id="PTHR22913">
    <property type="entry name" value="HYALURONAN SYNTHASE"/>
    <property type="match status" value="1"/>
</dbReference>
<evidence type="ECO:0000256" key="9">
    <source>
        <dbReference type="ARBA" id="ARBA00023136"/>
    </source>
</evidence>
<dbReference type="GO" id="GO:0035438">
    <property type="term" value="F:cyclic-di-GMP binding"/>
    <property type="evidence" value="ECO:0007669"/>
    <property type="project" value="InterPro"/>
</dbReference>
<comment type="function">
    <text evidence="10">Glycosaminoglycan synthesis. The hyaluronic acid capsule is involved in the pathogenicity of group A Streptococci; it may be the major virulence determinant.</text>
</comment>
<evidence type="ECO:0000256" key="7">
    <source>
        <dbReference type="ARBA" id="ARBA00022679"/>
    </source>
</evidence>
<keyword evidence="21" id="KW-1185">Reference proteome</keyword>
<evidence type="ECO:0000256" key="13">
    <source>
        <dbReference type="ARBA" id="ARBA00043237"/>
    </source>
</evidence>
<evidence type="ECO:0000313" key="20">
    <source>
        <dbReference type="EMBL" id="PXW92085.1"/>
    </source>
</evidence>
<evidence type="ECO:0000256" key="3">
    <source>
        <dbReference type="ARBA" id="ARBA00006782"/>
    </source>
</evidence>
<feature type="domain" description="PilZ" evidence="19">
    <location>
        <begin position="56"/>
        <end position="152"/>
    </location>
</feature>
<keyword evidence="6" id="KW-0328">Glycosyltransferase</keyword>
<evidence type="ECO:0000256" key="10">
    <source>
        <dbReference type="ARBA" id="ARBA00037408"/>
    </source>
</evidence>
<dbReference type="AlphaFoldDB" id="A0A2V3WBZ3"/>
<evidence type="ECO:0000256" key="2">
    <source>
        <dbReference type="ARBA" id="ARBA00004698"/>
    </source>
</evidence>
<dbReference type="GO" id="GO:0085029">
    <property type="term" value="P:extracellular matrix assembly"/>
    <property type="evidence" value="ECO:0007669"/>
    <property type="project" value="TreeGrafter"/>
</dbReference>
<evidence type="ECO:0000259" key="19">
    <source>
        <dbReference type="Pfam" id="PF07238"/>
    </source>
</evidence>
<dbReference type="SUPFAM" id="SSF53448">
    <property type="entry name" value="Nucleotide-diphospho-sugar transferases"/>
    <property type="match status" value="1"/>
</dbReference>
<keyword evidence="17" id="KW-1133">Transmembrane helix</keyword>
<gene>
    <name evidence="20" type="ORF">DES38_103100</name>
</gene>
<evidence type="ECO:0000256" key="12">
    <source>
        <dbReference type="ARBA" id="ARBA00042148"/>
    </source>
</evidence>
<feature type="region of interest" description="Disordered" evidence="16">
    <location>
        <begin position="591"/>
        <end position="617"/>
    </location>
</feature>
<dbReference type="Gene3D" id="3.90.550.10">
    <property type="entry name" value="Spore Coat Polysaccharide Biosynthesis Protein SpsA, Chain A"/>
    <property type="match status" value="1"/>
</dbReference>
<evidence type="ECO:0000256" key="8">
    <source>
        <dbReference type="ARBA" id="ARBA00022903"/>
    </source>
</evidence>
<keyword evidence="17" id="KW-0812">Transmembrane</keyword>
<dbReference type="Pfam" id="PF00535">
    <property type="entry name" value="Glycos_transf_2"/>
    <property type="match status" value="1"/>
</dbReference>
<comment type="subcellular location">
    <subcellularLocation>
        <location evidence="1">Cell membrane</location>
    </subcellularLocation>
</comment>
<proteinExistence type="inferred from homology"/>
<evidence type="ECO:0000313" key="21">
    <source>
        <dbReference type="Proteomes" id="UP000247922"/>
    </source>
</evidence>
<dbReference type="Proteomes" id="UP000247922">
    <property type="component" value="Unassembled WGS sequence"/>
</dbReference>
<name>A0A2V3WBZ3_9BACI</name>
<dbReference type="GO" id="GO:0030213">
    <property type="term" value="P:hyaluronan biosynthetic process"/>
    <property type="evidence" value="ECO:0007669"/>
    <property type="project" value="TreeGrafter"/>
</dbReference>
<comment type="pathway">
    <text evidence="2">Glycan biosynthesis; hyaluronan biosynthesis.</text>
</comment>
<keyword evidence="9 17" id="KW-0472">Membrane</keyword>
<dbReference type="PANTHER" id="PTHR22913:SF12">
    <property type="entry name" value="MANNURONAN SYNTHASE"/>
    <property type="match status" value="1"/>
</dbReference>
<dbReference type="RefSeq" id="WP_110250718.1">
    <property type="nucleotide sequence ID" value="NZ_QJJR01000003.1"/>
</dbReference>
<evidence type="ECO:0000256" key="1">
    <source>
        <dbReference type="ARBA" id="ARBA00004236"/>
    </source>
</evidence>
<feature type="transmembrane region" description="Helical" evidence="17">
    <location>
        <begin position="195"/>
        <end position="216"/>
    </location>
</feature>